<protein>
    <submittedName>
        <fullName evidence="2">Uncharacterized protein</fullName>
    </submittedName>
</protein>
<proteinExistence type="predicted"/>
<dbReference type="EMBL" id="LAZR01035513">
    <property type="protein sequence ID" value="KKL27302.1"/>
    <property type="molecule type" value="Genomic_DNA"/>
</dbReference>
<gene>
    <name evidence="2" type="ORF">LCGC14_2386500</name>
</gene>
<feature type="region of interest" description="Disordered" evidence="1">
    <location>
        <begin position="1"/>
        <end position="45"/>
    </location>
</feature>
<feature type="compositionally biased region" description="Basic and acidic residues" evidence="1">
    <location>
        <begin position="16"/>
        <end position="37"/>
    </location>
</feature>
<accession>A0A0F9CLK9</accession>
<dbReference type="AlphaFoldDB" id="A0A0F9CLK9"/>
<evidence type="ECO:0000313" key="2">
    <source>
        <dbReference type="EMBL" id="KKL27302.1"/>
    </source>
</evidence>
<organism evidence="2">
    <name type="scientific">marine sediment metagenome</name>
    <dbReference type="NCBI Taxonomy" id="412755"/>
    <lineage>
        <taxon>unclassified sequences</taxon>
        <taxon>metagenomes</taxon>
        <taxon>ecological metagenomes</taxon>
    </lineage>
</organism>
<sequence>GPPDAEPAHSRPASKPVKDPRQDRADEQRRMTTRLDTDAGASTPDSAIKALVTRVQRIAAELEGVTSRS</sequence>
<feature type="non-terminal residue" evidence="2">
    <location>
        <position position="1"/>
    </location>
</feature>
<name>A0A0F9CLK9_9ZZZZ</name>
<comment type="caution">
    <text evidence="2">The sequence shown here is derived from an EMBL/GenBank/DDBJ whole genome shotgun (WGS) entry which is preliminary data.</text>
</comment>
<evidence type="ECO:0000256" key="1">
    <source>
        <dbReference type="SAM" id="MobiDB-lite"/>
    </source>
</evidence>
<reference evidence="2" key="1">
    <citation type="journal article" date="2015" name="Nature">
        <title>Complex archaea that bridge the gap between prokaryotes and eukaryotes.</title>
        <authorList>
            <person name="Spang A."/>
            <person name="Saw J.H."/>
            <person name="Jorgensen S.L."/>
            <person name="Zaremba-Niedzwiedzka K."/>
            <person name="Martijn J."/>
            <person name="Lind A.E."/>
            <person name="van Eijk R."/>
            <person name="Schleper C."/>
            <person name="Guy L."/>
            <person name="Ettema T.J."/>
        </authorList>
    </citation>
    <scope>NUCLEOTIDE SEQUENCE</scope>
</reference>